<dbReference type="Gene3D" id="3.40.50.150">
    <property type="entry name" value="Vaccinia Virus protein VP39"/>
    <property type="match status" value="1"/>
</dbReference>
<dbReference type="Pfam" id="PF00535">
    <property type="entry name" value="Glycos_transf_2"/>
    <property type="match status" value="1"/>
</dbReference>
<dbReference type="EMBL" id="QBMC01000106">
    <property type="protein sequence ID" value="PZO14595.1"/>
    <property type="molecule type" value="Genomic_DNA"/>
</dbReference>
<evidence type="ECO:0000313" key="4">
    <source>
        <dbReference type="Proteomes" id="UP000249354"/>
    </source>
</evidence>
<dbReference type="InterPro" id="IPR001173">
    <property type="entry name" value="Glyco_trans_2-like"/>
</dbReference>
<accession>A0A2W4VXT1</accession>
<dbReference type="SUPFAM" id="SSF53335">
    <property type="entry name" value="S-adenosyl-L-methionine-dependent methyltransferases"/>
    <property type="match status" value="1"/>
</dbReference>
<dbReference type="InterPro" id="IPR002509">
    <property type="entry name" value="NODB_dom"/>
</dbReference>
<reference evidence="3 4" key="2">
    <citation type="submission" date="2018-06" db="EMBL/GenBank/DDBJ databases">
        <title>Metagenomic assembly of (sub)arctic Cyanobacteria and their associated microbiome from non-axenic cultures.</title>
        <authorList>
            <person name="Baurain D."/>
        </authorList>
    </citation>
    <scope>NUCLEOTIDE SEQUENCE [LARGE SCALE GENOMIC DNA]</scope>
    <source>
        <strain evidence="3">ULC129bin1</strain>
    </source>
</reference>
<organism evidence="3 4">
    <name type="scientific">Leptolyngbya foveolarum</name>
    <dbReference type="NCBI Taxonomy" id="47253"/>
    <lineage>
        <taxon>Bacteria</taxon>
        <taxon>Bacillati</taxon>
        <taxon>Cyanobacteriota</taxon>
        <taxon>Cyanophyceae</taxon>
        <taxon>Leptolyngbyales</taxon>
        <taxon>Leptolyngbyaceae</taxon>
        <taxon>Leptolyngbya group</taxon>
        <taxon>Leptolyngbya</taxon>
    </lineage>
</organism>
<dbReference type="CDD" id="cd10918">
    <property type="entry name" value="CE4_NodB_like_5s_6s"/>
    <property type="match status" value="1"/>
</dbReference>
<dbReference type="PANTHER" id="PTHR43685">
    <property type="entry name" value="GLYCOSYLTRANSFERASE"/>
    <property type="match status" value="1"/>
</dbReference>
<dbReference type="InterPro" id="IPR050834">
    <property type="entry name" value="Glycosyltransf_2"/>
</dbReference>
<dbReference type="SUPFAM" id="SSF88713">
    <property type="entry name" value="Glycoside hydrolase/deacetylase"/>
    <property type="match status" value="1"/>
</dbReference>
<evidence type="ECO:0008006" key="5">
    <source>
        <dbReference type="Google" id="ProtNLM"/>
    </source>
</evidence>
<feature type="domain" description="Glycosyltransferase 2-like" evidence="1">
    <location>
        <begin position="8"/>
        <end position="125"/>
    </location>
</feature>
<reference evidence="4" key="1">
    <citation type="submission" date="2018-04" db="EMBL/GenBank/DDBJ databases">
        <authorList>
            <person name="Cornet L."/>
        </authorList>
    </citation>
    <scope>NUCLEOTIDE SEQUENCE [LARGE SCALE GENOMIC DNA]</scope>
</reference>
<dbReference type="Pfam" id="PF05401">
    <property type="entry name" value="NodS"/>
    <property type="match status" value="1"/>
</dbReference>
<dbReference type="GO" id="GO:0016810">
    <property type="term" value="F:hydrolase activity, acting on carbon-nitrogen (but not peptide) bonds"/>
    <property type="evidence" value="ECO:0007669"/>
    <property type="project" value="InterPro"/>
</dbReference>
<dbReference type="GO" id="GO:0009312">
    <property type="term" value="P:oligosaccharide biosynthetic process"/>
    <property type="evidence" value="ECO:0007669"/>
    <property type="project" value="InterPro"/>
</dbReference>
<dbReference type="SUPFAM" id="SSF53448">
    <property type="entry name" value="Nucleotide-diphospho-sugar transferases"/>
    <property type="match status" value="1"/>
</dbReference>
<evidence type="ECO:0000259" key="2">
    <source>
        <dbReference type="Pfam" id="PF01522"/>
    </source>
</evidence>
<feature type="domain" description="NodB homology" evidence="2">
    <location>
        <begin position="718"/>
        <end position="850"/>
    </location>
</feature>
<dbReference type="Proteomes" id="UP000249354">
    <property type="component" value="Unassembled WGS sequence"/>
</dbReference>
<dbReference type="Pfam" id="PF01522">
    <property type="entry name" value="Polysacc_deac_1"/>
    <property type="match status" value="1"/>
</dbReference>
<dbReference type="CDD" id="cd02440">
    <property type="entry name" value="AdoMet_MTases"/>
    <property type="match status" value="1"/>
</dbReference>
<dbReference type="InterPro" id="IPR011330">
    <property type="entry name" value="Glyco_hydro/deAcase_b/a-brl"/>
</dbReference>
<dbReference type="AlphaFoldDB" id="A0A2W4VXT1"/>
<protein>
    <recommendedName>
        <fullName evidence="5">Glycosyl transferase family 2</fullName>
    </recommendedName>
</protein>
<evidence type="ECO:0000259" key="1">
    <source>
        <dbReference type="Pfam" id="PF00535"/>
    </source>
</evidence>
<dbReference type="PANTHER" id="PTHR43685:SF2">
    <property type="entry name" value="GLYCOSYLTRANSFERASE 2-LIKE DOMAIN-CONTAINING PROTEIN"/>
    <property type="match status" value="1"/>
</dbReference>
<dbReference type="Gene3D" id="3.90.550.10">
    <property type="entry name" value="Spore Coat Polysaccharide Biosynthesis Protein SpsA, Chain A"/>
    <property type="match status" value="1"/>
</dbReference>
<proteinExistence type="predicted"/>
<evidence type="ECO:0000313" key="3">
    <source>
        <dbReference type="EMBL" id="PZO14595.1"/>
    </source>
</evidence>
<dbReference type="InterPro" id="IPR029063">
    <property type="entry name" value="SAM-dependent_MTases_sf"/>
</dbReference>
<sequence length="886" mass="99018">MLKMIKVSVIIPAYNAAETISDTLRSLLAQTFTEWEALVVNDGSTDHTVEVVQTFIEQDSRIRLVSQENQGLSGARNTGVALAKYDWLLFLDADDWTFPQHLKQLSSAIECDPSLDIVYCGWAYVLPDGEFVFPQLPTLTGDLFLPFTQYCVSIVHTFLVPRSLVIRLGPFDTVLRSCEDWSLWQRIARTGVRFGAVTEILAAYRTRPDSLSRNGDQLLRDGFQVLMQGHGPDARAQPAHPLHSNGLPLENLTKNKFDLLCACAGYLIGGGKDARPLLKQLQADTCSTLKPLEVAQCMLVHTLVSASRPRIEWPDVWTNCQANFFDFLKALETYSKSRNLANPSYALAQKLLSEYLQRPALLANATSDQFAQQAANFSFSFSYTLKQMIKNSLRTAFLMSPTVRKPIHWLKKSLASKGYFQSAAHPSSHPKQYFEQLFTEHPDPWSYTNRYEQIKYEQTLALIPNVPIKKALELACAEGHFTVQLSPRVEQLLATDISPTALVRCEQACSDVDNVEFRCLDFLTEPITEKFDLIVCSEVLYFAGDRAQLPPMAAKLAQALNPDGYLVMTHSNVLIDDPSGTGFDWDHAFGARFIGATFANSPQLAFLQELQTPLYRIQLFQQRSKRFSLMNAKPKTVERIERIEPHHLPSRIAQSLVLTRSKPLPILSYRSLSLKPAAETEVTPEIFEQQLRYLQGAGYRSMTIQDWGYSVISNAPVTHKSFAVAFSHAHSSFLSCAWPLLKKYGFSATVVLYAGEIGALSVVDPYEFESIPLIAWPQIRQLQAEGVTFASGGLTRQTLSGRSRLEIWQSLKQSRDILTAELGAPVSTFVYPDGRFDPLLQLLVGLAGYSFALCVQSGICSQKNSLLALPQLSINATTDIETLLPE</sequence>
<dbReference type="InterPro" id="IPR008715">
    <property type="entry name" value="SAM-MeTfrase_NodS-like"/>
</dbReference>
<dbReference type="GO" id="GO:0008757">
    <property type="term" value="F:S-adenosylmethionine-dependent methyltransferase activity"/>
    <property type="evidence" value="ECO:0007669"/>
    <property type="project" value="InterPro"/>
</dbReference>
<gene>
    <name evidence="3" type="ORF">DCF25_14770</name>
</gene>
<dbReference type="Gene3D" id="3.20.20.370">
    <property type="entry name" value="Glycoside hydrolase/deacetylase"/>
    <property type="match status" value="1"/>
</dbReference>
<comment type="caution">
    <text evidence="3">The sequence shown here is derived from an EMBL/GenBank/DDBJ whole genome shotgun (WGS) entry which is preliminary data.</text>
</comment>
<dbReference type="InterPro" id="IPR029044">
    <property type="entry name" value="Nucleotide-diphossugar_trans"/>
</dbReference>
<name>A0A2W4VXT1_9CYAN</name>